<dbReference type="GO" id="GO:0003677">
    <property type="term" value="F:DNA binding"/>
    <property type="evidence" value="ECO:0007669"/>
    <property type="project" value="InterPro"/>
</dbReference>
<name>A0A4R0Q507_9SPHI</name>
<dbReference type="OrthoDB" id="1118393at2"/>
<evidence type="ECO:0000259" key="1">
    <source>
        <dbReference type="PROSITE" id="PS50930"/>
    </source>
</evidence>
<dbReference type="AlphaFoldDB" id="A0A4R0Q507"/>
<dbReference type="InterPro" id="IPR007492">
    <property type="entry name" value="LytTR_DNA-bd_dom"/>
</dbReference>
<dbReference type="EMBL" id="SJSO01000003">
    <property type="protein sequence ID" value="TCD28788.1"/>
    <property type="molecule type" value="Genomic_DNA"/>
</dbReference>
<dbReference type="Gene3D" id="2.40.50.1020">
    <property type="entry name" value="LytTr DNA-binding domain"/>
    <property type="match status" value="1"/>
</dbReference>
<organism evidence="2 3">
    <name type="scientific">Pedobacter psychrodurus</name>
    <dbReference type="NCBI Taxonomy" id="2530456"/>
    <lineage>
        <taxon>Bacteria</taxon>
        <taxon>Pseudomonadati</taxon>
        <taxon>Bacteroidota</taxon>
        <taxon>Sphingobacteriia</taxon>
        <taxon>Sphingobacteriales</taxon>
        <taxon>Sphingobacteriaceae</taxon>
        <taxon>Pedobacter</taxon>
    </lineage>
</organism>
<proteinExistence type="predicted"/>
<dbReference type="Proteomes" id="UP000293925">
    <property type="component" value="Unassembled WGS sequence"/>
</dbReference>
<evidence type="ECO:0000313" key="3">
    <source>
        <dbReference type="Proteomes" id="UP000293925"/>
    </source>
</evidence>
<gene>
    <name evidence="2" type="ORF">EZ456_03720</name>
</gene>
<evidence type="ECO:0000313" key="2">
    <source>
        <dbReference type="EMBL" id="TCD28788.1"/>
    </source>
</evidence>
<accession>A0A4R0Q507</accession>
<protein>
    <recommendedName>
        <fullName evidence="1">HTH LytTR-type domain-containing protein</fullName>
    </recommendedName>
</protein>
<sequence length="46" mass="5443">MRIYRSYIVSLQHIDNLQEGGMVIHGNFLPIAVSYRKNLHRMMNII</sequence>
<dbReference type="PROSITE" id="PS50930">
    <property type="entry name" value="HTH_LYTTR"/>
    <property type="match status" value="1"/>
</dbReference>
<reference evidence="2 3" key="1">
    <citation type="submission" date="2019-02" db="EMBL/GenBank/DDBJ databases">
        <title>Pedobacter sp. RP-3-21 sp. nov., isolated from Arctic soil.</title>
        <authorList>
            <person name="Dahal R.H."/>
        </authorList>
    </citation>
    <scope>NUCLEOTIDE SEQUENCE [LARGE SCALE GENOMIC DNA]</scope>
    <source>
        <strain evidence="2 3">RP-3-21</strain>
    </source>
</reference>
<comment type="caution">
    <text evidence="2">The sequence shown here is derived from an EMBL/GenBank/DDBJ whole genome shotgun (WGS) entry which is preliminary data.</text>
</comment>
<feature type="domain" description="HTH LytTR-type" evidence="1">
    <location>
        <begin position="1"/>
        <end position="45"/>
    </location>
</feature>
<keyword evidence="3" id="KW-1185">Reference proteome</keyword>